<evidence type="ECO:0000313" key="3">
    <source>
        <dbReference type="EMBL" id="MFC4415842.1"/>
    </source>
</evidence>
<keyword evidence="4" id="KW-1185">Reference proteome</keyword>
<proteinExistence type="predicted"/>
<feature type="transmembrane region" description="Helical" evidence="1">
    <location>
        <begin position="334"/>
        <end position="354"/>
    </location>
</feature>
<dbReference type="PANTHER" id="PTHR23028:SF53">
    <property type="entry name" value="ACYL_TRANSF_3 DOMAIN-CONTAINING PROTEIN"/>
    <property type="match status" value="1"/>
</dbReference>
<keyword evidence="1" id="KW-0812">Transmembrane</keyword>
<name>A0ABV8XC41_9GAMM</name>
<dbReference type="GO" id="GO:0016746">
    <property type="term" value="F:acyltransferase activity"/>
    <property type="evidence" value="ECO:0007669"/>
    <property type="project" value="UniProtKB-KW"/>
</dbReference>
<comment type="caution">
    <text evidence="3">The sequence shown here is derived from an EMBL/GenBank/DDBJ whole genome shotgun (WGS) entry which is preliminary data.</text>
</comment>
<dbReference type="InterPro" id="IPR002656">
    <property type="entry name" value="Acyl_transf_3_dom"/>
</dbReference>
<feature type="transmembrane region" description="Helical" evidence="1">
    <location>
        <begin position="174"/>
        <end position="195"/>
    </location>
</feature>
<evidence type="ECO:0000313" key="4">
    <source>
        <dbReference type="Proteomes" id="UP001596015"/>
    </source>
</evidence>
<dbReference type="InterPro" id="IPR050879">
    <property type="entry name" value="Acyltransferase_3"/>
</dbReference>
<feature type="transmembrane region" description="Helical" evidence="1">
    <location>
        <begin position="100"/>
        <end position="120"/>
    </location>
</feature>
<evidence type="ECO:0000256" key="1">
    <source>
        <dbReference type="SAM" id="Phobius"/>
    </source>
</evidence>
<feature type="transmembrane region" description="Helical" evidence="1">
    <location>
        <begin position="207"/>
        <end position="225"/>
    </location>
</feature>
<dbReference type="Pfam" id="PF01757">
    <property type="entry name" value="Acyl_transf_3"/>
    <property type="match status" value="1"/>
</dbReference>
<dbReference type="EC" id="2.3.-.-" evidence="3"/>
<keyword evidence="3" id="KW-0808">Transferase</keyword>
<feature type="domain" description="Acyltransferase 3" evidence="2">
    <location>
        <begin position="11"/>
        <end position="351"/>
    </location>
</feature>
<sequence>MPPRSSNRGRNAGLDLVRAVAIGLVLVGHGTLLFPQLPRIWSTTVLYVGGYFGVELFFVLSGFLIGGLLLRLFERHGFRPHARDILAFWQRRWWRTLPNYYLFLLLNLTLFGDWFGPPAWQWGHFLFMQNLAWPPGAVMPESWSLAVEEWSYLLLPVVLWLGVRCLGARPRALLIALLTILALALVARFGVVWAFDPNWDAGVRKVVALRLDAVAWGALMAYLMHYHAARMIARWRVWLALGAMFTLSNLLWLLAGVGQGFETLGHKTLLFSTTGMGLALLLPASYVYRPPSAWLQAGVRHLSLVSYSVYLVHFSLVIPLLSATGLAQRLPMPVAAALYLALAIGIATFVYTVFERPMTALRDRQGR</sequence>
<feature type="transmembrane region" description="Helical" evidence="1">
    <location>
        <begin position="269"/>
        <end position="288"/>
    </location>
</feature>
<protein>
    <submittedName>
        <fullName evidence="3">Acyltransferase family protein</fullName>
        <ecNumber evidence="3">2.3.-.-</ecNumber>
    </submittedName>
</protein>
<keyword evidence="1" id="KW-0472">Membrane</keyword>
<gene>
    <name evidence="3" type="ORF">ACFO0E_05375</name>
</gene>
<evidence type="ECO:0000259" key="2">
    <source>
        <dbReference type="Pfam" id="PF01757"/>
    </source>
</evidence>
<accession>A0ABV8XC41</accession>
<keyword evidence="3" id="KW-0012">Acyltransferase</keyword>
<feature type="transmembrane region" description="Helical" evidence="1">
    <location>
        <begin position="150"/>
        <end position="167"/>
    </location>
</feature>
<feature type="transmembrane region" description="Helical" evidence="1">
    <location>
        <begin position="12"/>
        <end position="34"/>
    </location>
</feature>
<dbReference type="Proteomes" id="UP001596015">
    <property type="component" value="Unassembled WGS sequence"/>
</dbReference>
<organism evidence="3 4">
    <name type="scientific">Chromohalobacter beijerinckii</name>
    <dbReference type="NCBI Taxonomy" id="86179"/>
    <lineage>
        <taxon>Bacteria</taxon>
        <taxon>Pseudomonadati</taxon>
        <taxon>Pseudomonadota</taxon>
        <taxon>Gammaproteobacteria</taxon>
        <taxon>Oceanospirillales</taxon>
        <taxon>Halomonadaceae</taxon>
        <taxon>Chromohalobacter</taxon>
    </lineage>
</organism>
<dbReference type="PANTHER" id="PTHR23028">
    <property type="entry name" value="ACETYLTRANSFERASE"/>
    <property type="match status" value="1"/>
</dbReference>
<feature type="transmembrane region" description="Helical" evidence="1">
    <location>
        <begin position="309"/>
        <end position="328"/>
    </location>
</feature>
<keyword evidence="1" id="KW-1133">Transmembrane helix</keyword>
<dbReference type="RefSeq" id="WP_246940899.1">
    <property type="nucleotide sequence ID" value="NZ_JAKGAK010000005.1"/>
</dbReference>
<feature type="transmembrane region" description="Helical" evidence="1">
    <location>
        <begin position="46"/>
        <end position="73"/>
    </location>
</feature>
<reference evidence="4" key="1">
    <citation type="journal article" date="2019" name="Int. J. Syst. Evol. Microbiol.">
        <title>The Global Catalogue of Microorganisms (GCM) 10K type strain sequencing project: providing services to taxonomists for standard genome sequencing and annotation.</title>
        <authorList>
            <consortium name="The Broad Institute Genomics Platform"/>
            <consortium name="The Broad Institute Genome Sequencing Center for Infectious Disease"/>
            <person name="Wu L."/>
            <person name="Ma J."/>
        </authorList>
    </citation>
    <scope>NUCLEOTIDE SEQUENCE [LARGE SCALE GENOMIC DNA]</scope>
    <source>
        <strain evidence="4">CCUG 49679</strain>
    </source>
</reference>
<dbReference type="EMBL" id="JBHSEO010000020">
    <property type="protein sequence ID" value="MFC4415842.1"/>
    <property type="molecule type" value="Genomic_DNA"/>
</dbReference>
<feature type="transmembrane region" description="Helical" evidence="1">
    <location>
        <begin position="237"/>
        <end position="257"/>
    </location>
</feature>